<reference evidence="1" key="1">
    <citation type="submission" date="2019-03" db="EMBL/GenBank/DDBJ databases">
        <title>Single cell metagenomics reveals metabolic interactions within the superorganism composed of flagellate Streblomastix strix and complex community of Bacteroidetes bacteria on its surface.</title>
        <authorList>
            <person name="Treitli S.C."/>
            <person name="Kolisko M."/>
            <person name="Husnik F."/>
            <person name="Keeling P."/>
            <person name="Hampl V."/>
        </authorList>
    </citation>
    <scope>NUCLEOTIDE SEQUENCE</scope>
    <source>
        <strain evidence="1">STM</strain>
    </source>
</reference>
<dbReference type="PANTHER" id="PTHR42974:SF1">
    <property type="entry name" value="TYPE-3 GLUTAMINE SYNTHETASE"/>
    <property type="match status" value="1"/>
</dbReference>
<organism evidence="1">
    <name type="scientific">termite gut metagenome</name>
    <dbReference type="NCBI Taxonomy" id="433724"/>
    <lineage>
        <taxon>unclassified sequences</taxon>
        <taxon>metagenomes</taxon>
        <taxon>organismal metagenomes</taxon>
    </lineage>
</organism>
<protein>
    <recommendedName>
        <fullName evidence="2">Glutamine synthetase</fullName>
    </recommendedName>
</protein>
<proteinExistence type="predicted"/>
<name>A0A5J4RUD4_9ZZZZ</name>
<dbReference type="InterPro" id="IPR052725">
    <property type="entry name" value="GS_Type-3"/>
</dbReference>
<dbReference type="EMBL" id="SNRY01000685">
    <property type="protein sequence ID" value="KAA6337607.1"/>
    <property type="molecule type" value="Genomic_DNA"/>
</dbReference>
<dbReference type="AlphaFoldDB" id="A0A5J4RUD4"/>
<dbReference type="PANTHER" id="PTHR42974">
    <property type="entry name" value="GLUTAMINE SYNTHETASE"/>
    <property type="match status" value="1"/>
</dbReference>
<sequence>IKEHTDAMIKARKSANKIESEREKAIVYHDKIVPMLEEIRYHIDKLELIVDNQIWTLPKYRELLFIR</sequence>
<gene>
    <name evidence="1" type="ORF">EZS27_014328</name>
</gene>
<evidence type="ECO:0008006" key="2">
    <source>
        <dbReference type="Google" id="ProtNLM"/>
    </source>
</evidence>
<accession>A0A5J4RUD4</accession>
<feature type="non-terminal residue" evidence="1">
    <location>
        <position position="1"/>
    </location>
</feature>
<comment type="caution">
    <text evidence="1">The sequence shown here is derived from an EMBL/GenBank/DDBJ whole genome shotgun (WGS) entry which is preliminary data.</text>
</comment>
<dbReference type="Gene3D" id="1.20.120.1560">
    <property type="match status" value="1"/>
</dbReference>
<evidence type="ECO:0000313" key="1">
    <source>
        <dbReference type="EMBL" id="KAA6337607.1"/>
    </source>
</evidence>